<sequence length="242" mass="26671">MAENKISKKKLKALQFRSEKFHKKSAKLEAAEAAVAAAKKEKSQVKASKQADISAEKPPSKTAQKIAAGGSDADSKQTPSSKKTKKRRRKGANEGAAPENKVILFVGNLPKDSTVETLQLHFKPCGQIPRVRIPTEKGTGKMRGFAFVEFLNPGPNVVSKALKFHHTVYKDKKINIELTAGGGGKAANRMQKIREKNAKYKEEMRERVAREEKVAQGKQDERHKVKAEDAVGVHPDRLKLLG</sequence>
<dbReference type="OMA" id="NIQRRMD"/>
<evidence type="ECO:0000256" key="2">
    <source>
        <dbReference type="PROSITE-ProRule" id="PRU00176"/>
    </source>
</evidence>
<dbReference type="STRING" id="402676.B6K012"/>
<dbReference type="RefSeq" id="XP_002172455.1">
    <property type="nucleotide sequence ID" value="XM_002172419.2"/>
</dbReference>
<dbReference type="PANTHER" id="PTHR23236">
    <property type="entry name" value="EUKARYOTIC TRANSLATION INITIATION FACTOR 4B/4H"/>
    <property type="match status" value="1"/>
</dbReference>
<dbReference type="EMBL" id="KE651168">
    <property type="protein sequence ID" value="EEB06162.1"/>
    <property type="molecule type" value="Genomic_DNA"/>
</dbReference>
<dbReference type="PANTHER" id="PTHR23236:SF51">
    <property type="entry name" value="NUCLEOLAR PROTEIN 6"/>
    <property type="match status" value="1"/>
</dbReference>
<keyword evidence="1 2" id="KW-0694">RNA-binding</keyword>
<evidence type="ECO:0000313" key="6">
    <source>
        <dbReference type="JaponicusDB" id="SJAG_01201"/>
    </source>
</evidence>
<dbReference type="Gene3D" id="3.30.70.330">
    <property type="match status" value="1"/>
</dbReference>
<dbReference type="CDD" id="cd12400">
    <property type="entry name" value="RRM_Nop6"/>
    <property type="match status" value="1"/>
</dbReference>
<gene>
    <name evidence="6" type="primary">nop6</name>
    <name evidence="5" type="ORF">SJAG_01201</name>
</gene>
<evidence type="ECO:0000259" key="4">
    <source>
        <dbReference type="PROSITE" id="PS50102"/>
    </source>
</evidence>
<dbReference type="GO" id="GO:0003723">
    <property type="term" value="F:RNA binding"/>
    <property type="evidence" value="ECO:0007669"/>
    <property type="project" value="UniProtKB-UniRule"/>
</dbReference>
<dbReference type="JaponicusDB" id="SJAG_01201">
    <property type="gene designation" value="nop6"/>
</dbReference>
<feature type="region of interest" description="Disordered" evidence="3">
    <location>
        <begin position="38"/>
        <end position="97"/>
    </location>
</feature>
<dbReference type="InterPro" id="IPR000504">
    <property type="entry name" value="RRM_dom"/>
</dbReference>
<dbReference type="Proteomes" id="UP000001744">
    <property type="component" value="Unassembled WGS sequence"/>
</dbReference>
<feature type="domain" description="RRM" evidence="4">
    <location>
        <begin position="102"/>
        <end position="181"/>
    </location>
</feature>
<dbReference type="PROSITE" id="PS50102">
    <property type="entry name" value="RRM"/>
    <property type="match status" value="1"/>
</dbReference>
<name>B6K012_SCHJY</name>
<evidence type="ECO:0000313" key="7">
    <source>
        <dbReference type="Proteomes" id="UP000001744"/>
    </source>
</evidence>
<dbReference type="Pfam" id="PF00076">
    <property type="entry name" value="RRM_1"/>
    <property type="match status" value="1"/>
</dbReference>
<dbReference type="VEuPathDB" id="FungiDB:SJAG_01201"/>
<proteinExistence type="predicted"/>
<reference evidence="5 7" key="1">
    <citation type="journal article" date="2011" name="Science">
        <title>Comparative functional genomics of the fission yeasts.</title>
        <authorList>
            <person name="Rhind N."/>
            <person name="Chen Z."/>
            <person name="Yassour M."/>
            <person name="Thompson D.A."/>
            <person name="Haas B.J."/>
            <person name="Habib N."/>
            <person name="Wapinski I."/>
            <person name="Roy S."/>
            <person name="Lin M.F."/>
            <person name="Heiman D.I."/>
            <person name="Young S.K."/>
            <person name="Furuya K."/>
            <person name="Guo Y."/>
            <person name="Pidoux A."/>
            <person name="Chen H.M."/>
            <person name="Robbertse B."/>
            <person name="Goldberg J.M."/>
            <person name="Aoki K."/>
            <person name="Bayne E.H."/>
            <person name="Berlin A.M."/>
            <person name="Desjardins C.A."/>
            <person name="Dobbs E."/>
            <person name="Dukaj L."/>
            <person name="Fan L."/>
            <person name="FitzGerald M.G."/>
            <person name="French C."/>
            <person name="Gujja S."/>
            <person name="Hansen K."/>
            <person name="Keifenheim D."/>
            <person name="Levin J.Z."/>
            <person name="Mosher R.A."/>
            <person name="Mueller C.A."/>
            <person name="Pfiffner J."/>
            <person name="Priest M."/>
            <person name="Russ C."/>
            <person name="Smialowska A."/>
            <person name="Swoboda P."/>
            <person name="Sykes S.M."/>
            <person name="Vaughn M."/>
            <person name="Vengrova S."/>
            <person name="Yoder R."/>
            <person name="Zeng Q."/>
            <person name="Allshire R."/>
            <person name="Baulcombe D."/>
            <person name="Birren B.W."/>
            <person name="Brown W."/>
            <person name="Ekwall K."/>
            <person name="Kellis M."/>
            <person name="Leatherwood J."/>
            <person name="Levin H."/>
            <person name="Margalit H."/>
            <person name="Martienssen R."/>
            <person name="Nieduszynski C.A."/>
            <person name="Spatafora J.W."/>
            <person name="Friedman N."/>
            <person name="Dalgaard J.Z."/>
            <person name="Baumann P."/>
            <person name="Niki H."/>
            <person name="Regev A."/>
            <person name="Nusbaum C."/>
        </authorList>
    </citation>
    <scope>NUCLEOTIDE SEQUENCE [LARGE SCALE GENOMIC DNA]</scope>
    <source>
        <strain evidence="7">yFS275 / FY16936</strain>
    </source>
</reference>
<dbReference type="SMART" id="SM00360">
    <property type="entry name" value="RRM"/>
    <property type="match status" value="1"/>
</dbReference>
<protein>
    <submittedName>
        <fullName evidence="5">RNA-binding protein</fullName>
    </submittedName>
</protein>
<dbReference type="AlphaFoldDB" id="B6K012"/>
<evidence type="ECO:0000313" key="5">
    <source>
        <dbReference type="EMBL" id="EEB06162.1"/>
    </source>
</evidence>
<evidence type="ECO:0000256" key="1">
    <source>
        <dbReference type="ARBA" id="ARBA00022884"/>
    </source>
</evidence>
<organism evidence="5 7">
    <name type="scientific">Schizosaccharomyces japonicus (strain yFS275 / FY16936)</name>
    <name type="common">Fission yeast</name>
    <dbReference type="NCBI Taxonomy" id="402676"/>
    <lineage>
        <taxon>Eukaryota</taxon>
        <taxon>Fungi</taxon>
        <taxon>Dikarya</taxon>
        <taxon>Ascomycota</taxon>
        <taxon>Taphrinomycotina</taxon>
        <taxon>Schizosaccharomycetes</taxon>
        <taxon>Schizosaccharomycetales</taxon>
        <taxon>Schizosaccharomycetaceae</taxon>
        <taxon>Schizosaccharomyces</taxon>
    </lineage>
</organism>
<dbReference type="InterPro" id="IPR012677">
    <property type="entry name" value="Nucleotide-bd_a/b_plait_sf"/>
</dbReference>
<evidence type="ECO:0000256" key="3">
    <source>
        <dbReference type="SAM" id="MobiDB-lite"/>
    </source>
</evidence>
<dbReference type="SUPFAM" id="SSF54928">
    <property type="entry name" value="RNA-binding domain, RBD"/>
    <property type="match status" value="1"/>
</dbReference>
<dbReference type="eggNOG" id="KOG0118">
    <property type="taxonomic scope" value="Eukaryota"/>
</dbReference>
<feature type="region of interest" description="Disordered" evidence="3">
    <location>
        <begin position="208"/>
        <end position="231"/>
    </location>
</feature>
<dbReference type="InterPro" id="IPR035979">
    <property type="entry name" value="RBD_domain_sf"/>
</dbReference>
<dbReference type="HOGENOM" id="CLU_037639_2_0_1"/>
<accession>B6K012</accession>
<dbReference type="GeneID" id="7048351"/>
<keyword evidence="7" id="KW-1185">Reference proteome</keyword>
<dbReference type="OrthoDB" id="167718at2759"/>
<dbReference type="InterPro" id="IPR034228">
    <property type="entry name" value="Nop6_RRM"/>
</dbReference>